<name>A0AAE3APT9_9FIRM</name>
<feature type="compositionally biased region" description="Basic and acidic residues" evidence="1">
    <location>
        <begin position="103"/>
        <end position="126"/>
    </location>
</feature>
<evidence type="ECO:0000313" key="3">
    <source>
        <dbReference type="EMBL" id="MCC2164440.1"/>
    </source>
</evidence>
<keyword evidence="2" id="KW-0812">Transmembrane</keyword>
<comment type="caution">
    <text evidence="3">The sequence shown here is derived from an EMBL/GenBank/DDBJ whole genome shotgun (WGS) entry which is preliminary data.</text>
</comment>
<feature type="compositionally biased region" description="Polar residues" evidence="1">
    <location>
        <begin position="203"/>
        <end position="215"/>
    </location>
</feature>
<feature type="compositionally biased region" description="Basic and acidic residues" evidence="1">
    <location>
        <begin position="1"/>
        <end position="39"/>
    </location>
</feature>
<dbReference type="EMBL" id="JAJEPU010000013">
    <property type="protein sequence ID" value="MCC2164440.1"/>
    <property type="molecule type" value="Genomic_DNA"/>
</dbReference>
<feature type="compositionally biased region" description="Acidic residues" evidence="1">
    <location>
        <begin position="1300"/>
        <end position="1315"/>
    </location>
</feature>
<dbReference type="InterPro" id="IPR026906">
    <property type="entry name" value="LRR_5"/>
</dbReference>
<dbReference type="Gene3D" id="3.80.10.10">
    <property type="entry name" value="Ribonuclease Inhibitor"/>
    <property type="match status" value="4"/>
</dbReference>
<feature type="compositionally biased region" description="Pro residues" evidence="1">
    <location>
        <begin position="262"/>
        <end position="274"/>
    </location>
</feature>
<feature type="transmembrane region" description="Helical" evidence="2">
    <location>
        <begin position="47"/>
        <end position="65"/>
    </location>
</feature>
<protein>
    <submittedName>
        <fullName evidence="3">Leucine-rich repeat protein</fullName>
    </submittedName>
</protein>
<dbReference type="InterPro" id="IPR053139">
    <property type="entry name" value="Surface_bspA-like"/>
</dbReference>
<dbReference type="Proteomes" id="UP001198962">
    <property type="component" value="Unassembled WGS sequence"/>
</dbReference>
<dbReference type="Pfam" id="PF13306">
    <property type="entry name" value="LRR_5"/>
    <property type="match status" value="3"/>
</dbReference>
<proteinExistence type="predicted"/>
<dbReference type="PANTHER" id="PTHR45661:SF3">
    <property type="entry name" value="IG-LIKE DOMAIN-CONTAINING PROTEIN"/>
    <property type="match status" value="1"/>
</dbReference>
<evidence type="ECO:0000256" key="1">
    <source>
        <dbReference type="SAM" id="MobiDB-lite"/>
    </source>
</evidence>
<organism evidence="3 4">
    <name type="scientific">Brotaphodocola catenula</name>
    <dbReference type="NCBI Taxonomy" id="2885361"/>
    <lineage>
        <taxon>Bacteria</taxon>
        <taxon>Bacillati</taxon>
        <taxon>Bacillota</taxon>
        <taxon>Clostridia</taxon>
        <taxon>Lachnospirales</taxon>
        <taxon>Lachnospiraceae</taxon>
        <taxon>Brotaphodocola</taxon>
    </lineage>
</organism>
<gene>
    <name evidence="3" type="ORF">LKD32_06025</name>
</gene>
<feature type="compositionally biased region" description="Basic and acidic residues" evidence="1">
    <location>
        <begin position="1331"/>
        <end position="1386"/>
    </location>
</feature>
<dbReference type="RefSeq" id="WP_308451079.1">
    <property type="nucleotide sequence ID" value="NZ_JAJEPU010000013.1"/>
</dbReference>
<feature type="compositionally biased region" description="Acidic residues" evidence="1">
    <location>
        <begin position="1387"/>
        <end position="1424"/>
    </location>
</feature>
<reference evidence="3" key="1">
    <citation type="submission" date="2021-10" db="EMBL/GenBank/DDBJ databases">
        <title>Anaerobic single-cell dispensing facilitates the cultivation of human gut bacteria.</title>
        <authorList>
            <person name="Afrizal A."/>
        </authorList>
    </citation>
    <scope>NUCLEOTIDE SEQUENCE</scope>
    <source>
        <strain evidence="3">CLA-AA-H274</strain>
    </source>
</reference>
<evidence type="ECO:0000313" key="4">
    <source>
        <dbReference type="Proteomes" id="UP001198962"/>
    </source>
</evidence>
<keyword evidence="2" id="KW-0472">Membrane</keyword>
<feature type="region of interest" description="Disordered" evidence="1">
    <location>
        <begin position="96"/>
        <end position="145"/>
    </location>
</feature>
<feature type="compositionally biased region" description="Basic and acidic residues" evidence="1">
    <location>
        <begin position="1436"/>
        <end position="1465"/>
    </location>
</feature>
<dbReference type="PANTHER" id="PTHR45661">
    <property type="entry name" value="SURFACE ANTIGEN"/>
    <property type="match status" value="1"/>
</dbReference>
<sequence length="1465" mass="162300">MREEKSGQRKENGPSSEIKSEQKKIEKIDGKNSEKDGWRKKMPRGRVVAGALALVLFTGGSVVLWKEYQAGALFHPEYFLSRQELRENQISFADSNRYAKNNLPEKDSSDNEMLEKDPQAQEKTGQEMDDVSPRVTMDESQKQTGDAGNLLLEQMPEAGTADASDRGLSDFENSGAMMLVAGGGDNGQSEHVSIGNVAGGLTDGNSQNPTGTAGSIVSGKADSERENGSSSSGGGGSNGGGENSGDNPSVPDHSDNQTPSNPDTPSPSPTPTPDKPGNNPTEGKDSNLSDPDYPDSSEKPQLPKDPSWSGDSAIYPSFPDTGIISDERAQDAQLILIPCIDDSAETLYQGAVLTKWKLLCSLYAYVDVGGTRYRLTDYNDNFRIGEFPETATKDMTVTFYFRGNANCPWQEVSYTFPVEYSKLVMMGMPDEDGSREVVDTIYLDEGSEIYLPNETMKLASAESWESFGDWMTELFPQWSLTEGGEDIGSYFKVDKPGRYVFYPLSRTPLPDEFYGVFDVNEDRTTGSLFLEQKLTFWPSKQERFEIPQGIQGVEQDMFFIADDVAETAWIPESVQFIDSPAFEVKKEYQVSEKNRYFTVKDGMLFDKLKKELIGIPLECESVEVPKDIEVVSLSSKNSIHEMTFLSATPPEINLSCLNNATLIVPESAYGRYLFAWGSELGMNHLETGGEEKPDYDYRDGALFSKDGKKLYQVSKENSGLYFVPDGVESVASQAFEVSEYIDRVFLPESLQKLESESLSGESLTELFFASEVPPEIEKDTFGEIETVLERGLHVRVAEGNRDAYLEAWGPIFGEEQAERLIVDEPFDLVEKESGLSYLNLPDGAVLLQAPEDLTSFDDIVAEAGEEVVWKEIGVRAFGTCESLKTIELPETIEKIAKEAFVQCKNLQIAVCKTKETIEVGKNAFPTIRAVTFDALEVKFAEDEENMIYTSCYVNNDCEVSGGMMPALVNLWGTSYELMDSDQSGRFLYGMDGDVSYLIGGTTDVSGEIVAPEGTILREIGYYALENCEGDLTISEEYSRGLWFVGPGAFRNSGLSGTVALSEAVWRIEENAFAGCSGVTEIRFDAEPDEPVDETPLVIGDQAFANTSIEEICFPHTLSTLGQYAFLQCLNLERVVFTSEEAPTLVTFSRGSQYMFGWEDDEHEVAIALEDTAEGCEQEYIDKWKLSMFGYLSKEEMAQDMSFNLMIDVMFDWPGEIWGDDGEYTPEFSAYFDDYVDVKVDQKLYETEVLLSEMMGIDPPEEPDWVFPNPDDYLTDSTEEIENPDELIKEILPVNPIEEPVNPDDPTEEVDGEIDEIDKTGGNDEIEDTDEIKDTDADDKSNDKSDDKVNDKSDDKLDDKSEETKDDGSDEKVDHESGDNSGETKDDTADETGDSDVEDGRDGDDNETGEDADDSNSDIGSDLEDEKAGQEVENSGEDAKTAQDKETRETTEKIKETEKTEGESQS</sequence>
<keyword evidence="4" id="KW-1185">Reference proteome</keyword>
<evidence type="ECO:0000256" key="2">
    <source>
        <dbReference type="SAM" id="Phobius"/>
    </source>
</evidence>
<dbReference type="InterPro" id="IPR032675">
    <property type="entry name" value="LRR_dom_sf"/>
</dbReference>
<feature type="region of interest" description="Disordered" evidence="1">
    <location>
        <begin position="190"/>
        <end position="322"/>
    </location>
</feature>
<feature type="region of interest" description="Disordered" evidence="1">
    <location>
        <begin position="1288"/>
        <end position="1465"/>
    </location>
</feature>
<keyword evidence="2" id="KW-1133">Transmembrane helix</keyword>
<accession>A0AAE3APT9</accession>
<feature type="compositionally biased region" description="Gly residues" evidence="1">
    <location>
        <begin position="231"/>
        <end position="243"/>
    </location>
</feature>
<feature type="region of interest" description="Disordered" evidence="1">
    <location>
        <begin position="1"/>
        <end position="41"/>
    </location>
</feature>